<name>A0A8H4FHL0_COLGL</name>
<evidence type="ECO:0000313" key="1">
    <source>
        <dbReference type="EMBL" id="KAF3802131.1"/>
    </source>
</evidence>
<evidence type="ECO:0000313" key="2">
    <source>
        <dbReference type="Proteomes" id="UP000613401"/>
    </source>
</evidence>
<proteinExistence type="predicted"/>
<dbReference type="Proteomes" id="UP000613401">
    <property type="component" value="Unassembled WGS sequence"/>
</dbReference>
<dbReference type="Gene3D" id="1.50.10.10">
    <property type="match status" value="1"/>
</dbReference>
<dbReference type="GeneID" id="69019497"/>
<reference evidence="1" key="2">
    <citation type="submission" date="2020-03" db="EMBL/GenBank/DDBJ databases">
        <authorList>
            <person name="Fu F.-F."/>
            <person name="Chen J."/>
        </authorList>
    </citation>
    <scope>NUCLEOTIDE SEQUENCE</scope>
    <source>
        <strain evidence="1">Lc1</strain>
    </source>
</reference>
<reference evidence="1" key="1">
    <citation type="journal article" date="2020" name="Phytopathology">
        <title>Genome sequence and comparative analysis of Colletotrichum gloeosporioides isolated from Liriodendron leaves.</title>
        <authorList>
            <person name="Fu F.F."/>
            <person name="Hao Z."/>
            <person name="Wang P."/>
            <person name="Lu Y."/>
            <person name="Xue L.J."/>
            <person name="Wei G."/>
            <person name="Tian Y."/>
            <person name="Baishi H."/>
            <person name="Xu H."/>
            <person name="Shi J."/>
            <person name="Cheng T."/>
            <person name="Wang G."/>
            <person name="Yi Y."/>
            <person name="Chen J."/>
        </authorList>
    </citation>
    <scope>NUCLEOTIDE SEQUENCE</scope>
    <source>
        <strain evidence="1">Lc1</strain>
    </source>
</reference>
<comment type="caution">
    <text evidence="1">The sequence shown here is derived from an EMBL/GenBank/DDBJ whole genome shotgun (WGS) entry which is preliminary data.</text>
</comment>
<protein>
    <recommendedName>
        <fullName evidence="3">Abscisic acid ABA receptor</fullName>
    </recommendedName>
</protein>
<evidence type="ECO:0008006" key="3">
    <source>
        <dbReference type="Google" id="ProtNLM"/>
    </source>
</evidence>
<accession>A0A8H4FHL0</accession>
<organism evidence="1 2">
    <name type="scientific">Colletotrichum gloeosporioides</name>
    <name type="common">Anthracnose fungus</name>
    <name type="synonym">Glomerella cingulata</name>
    <dbReference type="NCBI Taxonomy" id="474922"/>
    <lineage>
        <taxon>Eukaryota</taxon>
        <taxon>Fungi</taxon>
        <taxon>Dikarya</taxon>
        <taxon>Ascomycota</taxon>
        <taxon>Pezizomycotina</taxon>
        <taxon>Sordariomycetes</taxon>
        <taxon>Hypocreomycetidae</taxon>
        <taxon>Glomerellales</taxon>
        <taxon>Glomerellaceae</taxon>
        <taxon>Colletotrichum</taxon>
        <taxon>Colletotrichum gloeosporioides species complex</taxon>
    </lineage>
</organism>
<sequence length="353" mass="38117">MNNPLLGHLSKILTLSPPQSSYPPSALSGPLTSHTGTAYLFLSISSAFPRLQIHSYHAIHWARAYISNIPTESASDSAPEHVLGLSETLSSPAIRACISQDLAHVHKFLSLLPSISHADLPTCLIHGLSGTLYLLRLIRHWVPSSAPLVSRAIVHLSEYLLSSPWSCPQSRSHGAADGELGTLTQLVMTTPPLASRLVERLAALLDLQGPDGEWPSQETGLGAESLENKGDVSFAHGTTGLVISLLSLRPYFPSLQERIDDAMANARNFLSTQELGAREPSLWYGVLSTPLAFPKGPSRTSIVNLVHHPRSTSEPPSDSSSSGSIAISYDPGAAWMWAVSEKELPRMIFYNDI</sequence>
<dbReference type="InterPro" id="IPR012341">
    <property type="entry name" value="6hp_glycosidase-like_sf"/>
</dbReference>
<gene>
    <name evidence="1" type="ORF">GCG54_00012377</name>
</gene>
<keyword evidence="2" id="KW-1185">Reference proteome</keyword>
<dbReference type="EMBL" id="WVTB01000065">
    <property type="protein sequence ID" value="KAF3802131.1"/>
    <property type="molecule type" value="Genomic_DNA"/>
</dbReference>
<dbReference type="SUPFAM" id="SSF158745">
    <property type="entry name" value="LanC-like"/>
    <property type="match status" value="1"/>
</dbReference>
<dbReference type="AlphaFoldDB" id="A0A8H4FHL0"/>
<dbReference type="RefSeq" id="XP_045261290.1">
    <property type="nucleotide sequence ID" value="XM_045412255.1"/>
</dbReference>
<dbReference type="GO" id="GO:0005975">
    <property type="term" value="P:carbohydrate metabolic process"/>
    <property type="evidence" value="ECO:0007669"/>
    <property type="project" value="InterPro"/>
</dbReference>